<keyword evidence="4" id="KW-0336">GPI-anchor</keyword>
<evidence type="ECO:0000256" key="4">
    <source>
        <dbReference type="ARBA" id="ARBA00022622"/>
    </source>
</evidence>
<evidence type="ECO:0000256" key="2">
    <source>
        <dbReference type="ARBA" id="ARBA00009748"/>
    </source>
</evidence>
<comment type="caution">
    <text evidence="12">The sequence shown here is derived from an EMBL/GenBank/DDBJ whole genome shotgun (WGS) entry which is preliminary data.</text>
</comment>
<feature type="signal peptide" evidence="10">
    <location>
        <begin position="1"/>
        <end position="27"/>
    </location>
</feature>
<evidence type="ECO:0000256" key="10">
    <source>
        <dbReference type="SAM" id="SignalP"/>
    </source>
</evidence>
<dbReference type="Gene3D" id="1.10.110.10">
    <property type="entry name" value="Plant lipid-transfer and hydrophobic proteins"/>
    <property type="match status" value="1"/>
</dbReference>
<comment type="similarity">
    <text evidence="2">Belongs to the plant LTP family.</text>
</comment>
<feature type="compositionally biased region" description="Pro residues" evidence="9">
    <location>
        <begin position="139"/>
        <end position="157"/>
    </location>
</feature>
<keyword evidence="3" id="KW-1003">Cell membrane</keyword>
<evidence type="ECO:0000313" key="12">
    <source>
        <dbReference type="EMBL" id="KAK4478103.1"/>
    </source>
</evidence>
<dbReference type="SMART" id="SM00499">
    <property type="entry name" value="AAI"/>
    <property type="match status" value="1"/>
</dbReference>
<protein>
    <recommendedName>
        <fullName evidence="11">Bifunctional inhibitor/plant lipid transfer protein/seed storage helical domain-containing protein</fullName>
    </recommendedName>
</protein>
<evidence type="ECO:0000256" key="7">
    <source>
        <dbReference type="ARBA" id="ARBA00023180"/>
    </source>
</evidence>
<sequence>MEKSPNFPGLGLAFVIALTIIVVPVNGQSSSLCTGPMMRIVTPCISFLASGSNVSSPSSDCCSSIKDLMSNGQDCLCLIVTGGAPFEVPINRTLAISLPRACRMSGVPIECKASAASPIPSPDSRNQGQNGPNNLFPGLFPPPTGPFINPQPSPPSFTPGGGGRTPFVPDPVPEIAPPVAEVPGLTDLPPSRGMSKLIPPDSPRDDSFVPLPPKVNEIPLNSTDDDSSIGDSEPQISISPLPKLSIPERWNHMTSDCANAKKMVNPRILLIVAIYAYIA</sequence>
<evidence type="ECO:0000256" key="9">
    <source>
        <dbReference type="SAM" id="MobiDB-lite"/>
    </source>
</evidence>
<evidence type="ECO:0000256" key="8">
    <source>
        <dbReference type="ARBA" id="ARBA00023288"/>
    </source>
</evidence>
<dbReference type="InterPro" id="IPR043325">
    <property type="entry name" value="LTSS"/>
</dbReference>
<dbReference type="SUPFAM" id="SSF47699">
    <property type="entry name" value="Bifunctional inhibitor/lipid-transfer protein/seed storage 2S albumin"/>
    <property type="match status" value="1"/>
</dbReference>
<keyword evidence="6" id="KW-1015">Disulfide bond</keyword>
<keyword evidence="4" id="KW-0472">Membrane</keyword>
<dbReference type="CDD" id="cd00010">
    <property type="entry name" value="AAI_LTSS"/>
    <property type="match status" value="1"/>
</dbReference>
<feature type="domain" description="Bifunctional inhibitor/plant lipid transfer protein/seed storage helical" evidence="11">
    <location>
        <begin position="33"/>
        <end position="111"/>
    </location>
</feature>
<keyword evidence="5 10" id="KW-0732">Signal</keyword>
<dbReference type="EMBL" id="JAYDYQ010002688">
    <property type="protein sequence ID" value="KAK4478103.1"/>
    <property type="molecule type" value="Genomic_DNA"/>
</dbReference>
<feature type="region of interest" description="Disordered" evidence="9">
    <location>
        <begin position="114"/>
        <end position="170"/>
    </location>
</feature>
<keyword evidence="8" id="KW-0449">Lipoprotein</keyword>
<proteinExistence type="inferred from homology"/>
<gene>
    <name evidence="12" type="ORF">RD792_017368</name>
</gene>
<feature type="chain" id="PRO_5046222614" description="Bifunctional inhibitor/plant lipid transfer protein/seed storage helical domain-containing protein" evidence="10">
    <location>
        <begin position="28"/>
        <end position="279"/>
    </location>
</feature>
<feature type="region of interest" description="Disordered" evidence="9">
    <location>
        <begin position="182"/>
        <end position="240"/>
    </location>
</feature>
<organism evidence="12 13">
    <name type="scientific">Penstemon davidsonii</name>
    <dbReference type="NCBI Taxonomy" id="160366"/>
    <lineage>
        <taxon>Eukaryota</taxon>
        <taxon>Viridiplantae</taxon>
        <taxon>Streptophyta</taxon>
        <taxon>Embryophyta</taxon>
        <taxon>Tracheophyta</taxon>
        <taxon>Spermatophyta</taxon>
        <taxon>Magnoliopsida</taxon>
        <taxon>eudicotyledons</taxon>
        <taxon>Gunneridae</taxon>
        <taxon>Pentapetalae</taxon>
        <taxon>asterids</taxon>
        <taxon>lamiids</taxon>
        <taxon>Lamiales</taxon>
        <taxon>Plantaginaceae</taxon>
        <taxon>Cheloneae</taxon>
        <taxon>Penstemon</taxon>
    </lineage>
</organism>
<evidence type="ECO:0000256" key="3">
    <source>
        <dbReference type="ARBA" id="ARBA00022475"/>
    </source>
</evidence>
<dbReference type="Pfam" id="PF14368">
    <property type="entry name" value="LTP_2"/>
    <property type="match status" value="1"/>
</dbReference>
<reference evidence="12 13" key="1">
    <citation type="journal article" date="2023" name="bioRxiv">
        <title>Genome report: Whole genome sequence and annotation of Penstemon davidsonii.</title>
        <authorList>
            <person name="Ostevik K.L."/>
            <person name="Alabady M."/>
            <person name="Zhang M."/>
            <person name="Rausher M.D."/>
        </authorList>
    </citation>
    <scope>NUCLEOTIDE SEQUENCE [LARGE SCALE GENOMIC DNA]</scope>
    <source>
        <strain evidence="12">DNT005</strain>
        <tissue evidence="12">Whole leaf</tissue>
    </source>
</reference>
<dbReference type="Proteomes" id="UP001291926">
    <property type="component" value="Unassembled WGS sequence"/>
</dbReference>
<dbReference type="InterPro" id="IPR016140">
    <property type="entry name" value="Bifunc_inhib/LTP/seed_store"/>
</dbReference>
<keyword evidence="13" id="KW-1185">Reference proteome</keyword>
<evidence type="ECO:0000256" key="5">
    <source>
        <dbReference type="ARBA" id="ARBA00022729"/>
    </source>
</evidence>
<dbReference type="PANTHER" id="PTHR33044">
    <property type="entry name" value="BIFUNCTIONAL INHIBITOR/LIPID-TRANSFER PROTEIN/SEED STORAGE 2S ALBUMIN SUPERFAMILY PROTEIN-RELATED"/>
    <property type="match status" value="1"/>
</dbReference>
<dbReference type="InterPro" id="IPR036312">
    <property type="entry name" value="Bifun_inhib/LTP/seed_sf"/>
</dbReference>
<comment type="subcellular location">
    <subcellularLocation>
        <location evidence="1">Cell membrane</location>
        <topology evidence="1">Lipid-anchor</topology>
        <topology evidence="1">GPI-anchor</topology>
    </subcellularLocation>
</comment>
<evidence type="ECO:0000259" key="11">
    <source>
        <dbReference type="SMART" id="SM00499"/>
    </source>
</evidence>
<keyword evidence="7" id="KW-0325">Glycoprotein</keyword>
<evidence type="ECO:0000256" key="6">
    <source>
        <dbReference type="ARBA" id="ARBA00023157"/>
    </source>
</evidence>
<accession>A0ABR0CP74</accession>
<evidence type="ECO:0000313" key="13">
    <source>
        <dbReference type="Proteomes" id="UP001291926"/>
    </source>
</evidence>
<evidence type="ECO:0000256" key="1">
    <source>
        <dbReference type="ARBA" id="ARBA00004609"/>
    </source>
</evidence>
<name>A0ABR0CP74_9LAMI</name>